<evidence type="ECO:0000313" key="2">
    <source>
        <dbReference type="EMBL" id="GAA2493827.1"/>
    </source>
</evidence>
<evidence type="ECO:0008006" key="4">
    <source>
        <dbReference type="Google" id="ProtNLM"/>
    </source>
</evidence>
<evidence type="ECO:0000256" key="1">
    <source>
        <dbReference type="SAM" id="MobiDB-lite"/>
    </source>
</evidence>
<dbReference type="RefSeq" id="WP_346075749.1">
    <property type="nucleotide sequence ID" value="NZ_BAAATL010000023.1"/>
</dbReference>
<name>A0ABN3M1S8_9ACTN</name>
<evidence type="ECO:0000313" key="3">
    <source>
        <dbReference type="Proteomes" id="UP001501721"/>
    </source>
</evidence>
<proteinExistence type="predicted"/>
<dbReference type="Proteomes" id="UP001501721">
    <property type="component" value="Unassembled WGS sequence"/>
</dbReference>
<keyword evidence="3" id="KW-1185">Reference proteome</keyword>
<dbReference type="EMBL" id="BAAATL010000023">
    <property type="protein sequence ID" value="GAA2493827.1"/>
    <property type="molecule type" value="Genomic_DNA"/>
</dbReference>
<dbReference type="SUPFAM" id="SSF54909">
    <property type="entry name" value="Dimeric alpha+beta barrel"/>
    <property type="match status" value="1"/>
</dbReference>
<dbReference type="Gene3D" id="3.30.70.100">
    <property type="match status" value="1"/>
</dbReference>
<dbReference type="InterPro" id="IPR011008">
    <property type="entry name" value="Dimeric_a/b-barrel"/>
</dbReference>
<protein>
    <recommendedName>
        <fullName evidence="4">Antibiotic biosynthesis monooxygenase</fullName>
    </recommendedName>
</protein>
<sequence length="131" mass="14691">MTTVTATIDTTRPVATLINVFTVAPNRQDELIALFARATEETMKHQPRFSCADFHASEDHYRAMLAHPEARVRMDQAAKFATDVQPRLFQVRSTHGTGRPRSHQQPCALRSGAGDDHRAAPVRQIRGRRTS</sequence>
<organism evidence="2 3">
    <name type="scientific">Streptomyces graminearus</name>
    <dbReference type="NCBI Taxonomy" id="284030"/>
    <lineage>
        <taxon>Bacteria</taxon>
        <taxon>Bacillati</taxon>
        <taxon>Actinomycetota</taxon>
        <taxon>Actinomycetes</taxon>
        <taxon>Kitasatosporales</taxon>
        <taxon>Streptomycetaceae</taxon>
        <taxon>Streptomyces</taxon>
    </lineage>
</organism>
<feature type="region of interest" description="Disordered" evidence="1">
    <location>
        <begin position="92"/>
        <end position="131"/>
    </location>
</feature>
<gene>
    <name evidence="2" type="ORF">GCM10010422_46190</name>
</gene>
<reference evidence="2 3" key="1">
    <citation type="journal article" date="2019" name="Int. J. Syst. Evol. Microbiol.">
        <title>The Global Catalogue of Microorganisms (GCM) 10K type strain sequencing project: providing services to taxonomists for standard genome sequencing and annotation.</title>
        <authorList>
            <consortium name="The Broad Institute Genomics Platform"/>
            <consortium name="The Broad Institute Genome Sequencing Center for Infectious Disease"/>
            <person name="Wu L."/>
            <person name="Ma J."/>
        </authorList>
    </citation>
    <scope>NUCLEOTIDE SEQUENCE [LARGE SCALE GENOMIC DNA]</scope>
    <source>
        <strain evidence="2 3">JCM 6923</strain>
    </source>
</reference>
<comment type="caution">
    <text evidence="2">The sequence shown here is derived from an EMBL/GenBank/DDBJ whole genome shotgun (WGS) entry which is preliminary data.</text>
</comment>
<accession>A0ABN3M1S8</accession>